<dbReference type="InterPro" id="IPR036890">
    <property type="entry name" value="HATPase_C_sf"/>
</dbReference>
<dbReference type="GO" id="GO:0005524">
    <property type="term" value="F:ATP binding"/>
    <property type="evidence" value="ECO:0007669"/>
    <property type="project" value="UniProtKB-KW"/>
</dbReference>
<feature type="domain" description="Response regulatory" evidence="17">
    <location>
        <begin position="1502"/>
        <end position="1618"/>
    </location>
</feature>
<dbReference type="Pfam" id="PF00072">
    <property type="entry name" value="Response_reg"/>
    <property type="match status" value="1"/>
</dbReference>
<dbReference type="Gene3D" id="3.30.450.20">
    <property type="entry name" value="PAS domain"/>
    <property type="match status" value="6"/>
</dbReference>
<evidence type="ECO:0000259" key="16">
    <source>
        <dbReference type="PROSITE" id="PS50109"/>
    </source>
</evidence>
<evidence type="ECO:0000256" key="10">
    <source>
        <dbReference type="ARBA" id="ARBA00022840"/>
    </source>
</evidence>
<feature type="domain" description="PAS" evidence="18">
    <location>
        <begin position="139"/>
        <end position="192"/>
    </location>
</feature>
<evidence type="ECO:0000256" key="5">
    <source>
        <dbReference type="ARBA" id="ARBA00022553"/>
    </source>
</evidence>
<dbReference type="FunFam" id="3.30.565.10:FF:000010">
    <property type="entry name" value="Sensor histidine kinase RcsC"/>
    <property type="match status" value="1"/>
</dbReference>
<comment type="catalytic activity">
    <reaction evidence="1">
        <text>ATP + protein L-histidine = ADP + protein N-phospho-L-histidine.</text>
        <dbReference type="EC" id="2.7.13.3"/>
    </reaction>
</comment>
<protein>
    <recommendedName>
        <fullName evidence="3">histidine kinase</fullName>
        <ecNumber evidence="3">2.7.13.3</ecNumber>
    </recommendedName>
</protein>
<dbReference type="CDD" id="cd00082">
    <property type="entry name" value="HisKA"/>
    <property type="match status" value="1"/>
</dbReference>
<evidence type="ECO:0000313" key="21">
    <source>
        <dbReference type="EMBL" id="GEO03518.1"/>
    </source>
</evidence>
<dbReference type="EMBL" id="BJYS01000006">
    <property type="protein sequence ID" value="GEO03518.1"/>
    <property type="molecule type" value="Genomic_DNA"/>
</dbReference>
<feature type="modified residue" description="Phosphohistidine" evidence="14">
    <location>
        <position position="1698"/>
    </location>
</feature>
<dbReference type="InterPro" id="IPR011006">
    <property type="entry name" value="CheY-like_superfamily"/>
</dbReference>
<dbReference type="InterPro" id="IPR004358">
    <property type="entry name" value="Sig_transdc_His_kin-like_C"/>
</dbReference>
<dbReference type="InterPro" id="IPR008207">
    <property type="entry name" value="Sig_transdc_His_kin_Hpt_dom"/>
</dbReference>
<dbReference type="RefSeq" id="WP_146895943.1">
    <property type="nucleotide sequence ID" value="NZ_BJYS01000006.1"/>
</dbReference>
<keyword evidence="8" id="KW-0547">Nucleotide-binding</keyword>
<dbReference type="InterPro" id="IPR036097">
    <property type="entry name" value="HisK_dim/P_sf"/>
</dbReference>
<dbReference type="InterPro" id="IPR000700">
    <property type="entry name" value="PAS-assoc_C"/>
</dbReference>
<evidence type="ECO:0000256" key="6">
    <source>
        <dbReference type="ARBA" id="ARBA00022679"/>
    </source>
</evidence>
<dbReference type="SUPFAM" id="SSF55781">
    <property type="entry name" value="GAF domain-like"/>
    <property type="match status" value="1"/>
</dbReference>
<keyword evidence="4" id="KW-1003">Cell membrane</keyword>
<dbReference type="InterPro" id="IPR005467">
    <property type="entry name" value="His_kinase_dom"/>
</dbReference>
<feature type="domain" description="HPt" evidence="20">
    <location>
        <begin position="1659"/>
        <end position="1756"/>
    </location>
</feature>
<reference evidence="21 22" key="1">
    <citation type="submission" date="2019-07" db="EMBL/GenBank/DDBJ databases">
        <title>Whole genome shotgun sequence of Adhaeribacter aerolatus NBRC 106133.</title>
        <authorList>
            <person name="Hosoyama A."/>
            <person name="Uohara A."/>
            <person name="Ohji S."/>
            <person name="Ichikawa N."/>
        </authorList>
    </citation>
    <scope>NUCLEOTIDE SEQUENCE [LARGE SCALE GENOMIC DNA]</scope>
    <source>
        <strain evidence="21 22">NBRC 106133</strain>
    </source>
</reference>
<keyword evidence="13" id="KW-0472">Membrane</keyword>
<evidence type="ECO:0000259" key="17">
    <source>
        <dbReference type="PROSITE" id="PS50110"/>
    </source>
</evidence>
<keyword evidence="7" id="KW-0812">Transmembrane</keyword>
<dbReference type="FunFam" id="1.10.287.130:FF:000004">
    <property type="entry name" value="Ethylene receptor 1"/>
    <property type="match status" value="1"/>
</dbReference>
<feature type="domain" description="PAC" evidence="19">
    <location>
        <begin position="633"/>
        <end position="685"/>
    </location>
</feature>
<dbReference type="CDD" id="cd00130">
    <property type="entry name" value="PAS"/>
    <property type="match status" value="4"/>
</dbReference>
<feature type="domain" description="PAS" evidence="18">
    <location>
        <begin position="558"/>
        <end position="629"/>
    </location>
</feature>
<evidence type="ECO:0000259" key="18">
    <source>
        <dbReference type="PROSITE" id="PS50112"/>
    </source>
</evidence>
<evidence type="ECO:0000256" key="13">
    <source>
        <dbReference type="ARBA" id="ARBA00023136"/>
    </source>
</evidence>
<dbReference type="SMART" id="SM00065">
    <property type="entry name" value="GAF"/>
    <property type="match status" value="1"/>
</dbReference>
<feature type="domain" description="PAC" evidence="19">
    <location>
        <begin position="1059"/>
        <end position="1111"/>
    </location>
</feature>
<dbReference type="Pfam" id="PF00512">
    <property type="entry name" value="HisKA"/>
    <property type="match status" value="1"/>
</dbReference>
<dbReference type="PROSITE" id="PS50110">
    <property type="entry name" value="RESPONSE_REGULATORY"/>
    <property type="match status" value="1"/>
</dbReference>
<dbReference type="PANTHER" id="PTHR45339">
    <property type="entry name" value="HYBRID SIGNAL TRANSDUCTION HISTIDINE KINASE J"/>
    <property type="match status" value="1"/>
</dbReference>
<dbReference type="OrthoDB" id="9797097at2"/>
<dbReference type="Pfam" id="PF13426">
    <property type="entry name" value="PAS_9"/>
    <property type="match status" value="1"/>
</dbReference>
<evidence type="ECO:0000256" key="15">
    <source>
        <dbReference type="PROSITE-ProRule" id="PRU00169"/>
    </source>
</evidence>
<dbReference type="Gene3D" id="1.20.120.160">
    <property type="entry name" value="HPT domain"/>
    <property type="match status" value="1"/>
</dbReference>
<dbReference type="PANTHER" id="PTHR45339:SF1">
    <property type="entry name" value="HYBRID SIGNAL TRANSDUCTION HISTIDINE KINASE J"/>
    <property type="match status" value="1"/>
</dbReference>
<dbReference type="SUPFAM" id="SSF47226">
    <property type="entry name" value="Histidine-containing phosphotransfer domain, HPT domain"/>
    <property type="match status" value="1"/>
</dbReference>
<evidence type="ECO:0000256" key="11">
    <source>
        <dbReference type="ARBA" id="ARBA00022989"/>
    </source>
</evidence>
<evidence type="ECO:0000313" key="22">
    <source>
        <dbReference type="Proteomes" id="UP000321532"/>
    </source>
</evidence>
<keyword evidence="11" id="KW-1133">Transmembrane helix</keyword>
<dbReference type="Pfam" id="PF13185">
    <property type="entry name" value="GAF_2"/>
    <property type="match status" value="1"/>
</dbReference>
<dbReference type="SMART" id="SM00091">
    <property type="entry name" value="PAS"/>
    <property type="match status" value="6"/>
</dbReference>
<evidence type="ECO:0000259" key="20">
    <source>
        <dbReference type="PROSITE" id="PS50894"/>
    </source>
</evidence>
<evidence type="ECO:0000256" key="3">
    <source>
        <dbReference type="ARBA" id="ARBA00012438"/>
    </source>
</evidence>
<dbReference type="SUPFAM" id="SSF55874">
    <property type="entry name" value="ATPase domain of HSP90 chaperone/DNA topoisomerase II/histidine kinase"/>
    <property type="match status" value="1"/>
</dbReference>
<evidence type="ECO:0000256" key="14">
    <source>
        <dbReference type="PROSITE-ProRule" id="PRU00110"/>
    </source>
</evidence>
<evidence type="ECO:0000256" key="1">
    <source>
        <dbReference type="ARBA" id="ARBA00000085"/>
    </source>
</evidence>
<evidence type="ECO:0000256" key="9">
    <source>
        <dbReference type="ARBA" id="ARBA00022777"/>
    </source>
</evidence>
<dbReference type="InterPro" id="IPR035965">
    <property type="entry name" value="PAS-like_dom_sf"/>
</dbReference>
<feature type="domain" description="Histidine kinase" evidence="16">
    <location>
        <begin position="1253"/>
        <end position="1474"/>
    </location>
</feature>
<feature type="modified residue" description="4-aspartylphosphate" evidence="15">
    <location>
        <position position="1551"/>
    </location>
</feature>
<dbReference type="Pfam" id="PF00989">
    <property type="entry name" value="PAS"/>
    <property type="match status" value="3"/>
</dbReference>
<dbReference type="CDD" id="cd16922">
    <property type="entry name" value="HATPase_EvgS-ArcB-TorS-like"/>
    <property type="match status" value="1"/>
</dbReference>
<dbReference type="Gene3D" id="3.40.50.2300">
    <property type="match status" value="1"/>
</dbReference>
<dbReference type="SUPFAM" id="SSF47384">
    <property type="entry name" value="Homodimeric domain of signal transducing histidine kinase"/>
    <property type="match status" value="1"/>
</dbReference>
<feature type="domain" description="PAS" evidence="18">
    <location>
        <begin position="1112"/>
        <end position="1178"/>
    </location>
</feature>
<dbReference type="NCBIfam" id="TIGR00229">
    <property type="entry name" value="sensory_box"/>
    <property type="match status" value="5"/>
</dbReference>
<dbReference type="InterPro" id="IPR029016">
    <property type="entry name" value="GAF-like_dom_sf"/>
</dbReference>
<feature type="domain" description="PAS" evidence="18">
    <location>
        <begin position="686"/>
        <end position="756"/>
    </location>
</feature>
<dbReference type="InterPro" id="IPR036641">
    <property type="entry name" value="HPT_dom_sf"/>
</dbReference>
<dbReference type="GO" id="GO:0005886">
    <property type="term" value="C:plasma membrane"/>
    <property type="evidence" value="ECO:0007669"/>
    <property type="project" value="UniProtKB-SubCell"/>
</dbReference>
<dbReference type="InterPro" id="IPR001610">
    <property type="entry name" value="PAC"/>
</dbReference>
<evidence type="ECO:0000256" key="2">
    <source>
        <dbReference type="ARBA" id="ARBA00004651"/>
    </source>
</evidence>
<comment type="subcellular location">
    <subcellularLocation>
        <location evidence="2">Cell membrane</location>
        <topology evidence="2">Multi-pass membrane protein</topology>
    </subcellularLocation>
</comment>
<dbReference type="SMART" id="SM00086">
    <property type="entry name" value="PAC"/>
    <property type="match status" value="4"/>
</dbReference>
<dbReference type="PROSITE" id="PS50109">
    <property type="entry name" value="HIS_KIN"/>
    <property type="match status" value="1"/>
</dbReference>
<keyword evidence="12" id="KW-0902">Two-component regulatory system</keyword>
<keyword evidence="22" id="KW-1185">Reference proteome</keyword>
<dbReference type="SUPFAM" id="SSF55785">
    <property type="entry name" value="PYP-like sensor domain (PAS domain)"/>
    <property type="match status" value="6"/>
</dbReference>
<comment type="caution">
    <text evidence="21">The sequence shown here is derived from an EMBL/GenBank/DDBJ whole genome shotgun (WGS) entry which is preliminary data.</text>
</comment>
<dbReference type="PRINTS" id="PR00344">
    <property type="entry name" value="BCTRLSENSOR"/>
</dbReference>
<dbReference type="Gene3D" id="3.30.565.10">
    <property type="entry name" value="Histidine kinase-like ATPase, C-terminal domain"/>
    <property type="match status" value="1"/>
</dbReference>
<evidence type="ECO:0000256" key="7">
    <source>
        <dbReference type="ARBA" id="ARBA00022692"/>
    </source>
</evidence>
<dbReference type="Pfam" id="PF02518">
    <property type="entry name" value="HATPase_c"/>
    <property type="match status" value="1"/>
</dbReference>
<evidence type="ECO:0000256" key="8">
    <source>
        <dbReference type="ARBA" id="ARBA00022741"/>
    </source>
</evidence>
<dbReference type="InterPro" id="IPR013767">
    <property type="entry name" value="PAS_fold"/>
</dbReference>
<dbReference type="SMART" id="SM00388">
    <property type="entry name" value="HisKA"/>
    <property type="match status" value="1"/>
</dbReference>
<evidence type="ECO:0000259" key="19">
    <source>
        <dbReference type="PROSITE" id="PS50113"/>
    </source>
</evidence>
<dbReference type="InterPro" id="IPR003018">
    <property type="entry name" value="GAF"/>
</dbReference>
<dbReference type="GO" id="GO:0006355">
    <property type="term" value="P:regulation of DNA-templated transcription"/>
    <property type="evidence" value="ECO:0007669"/>
    <property type="project" value="InterPro"/>
</dbReference>
<gene>
    <name evidence="21" type="ORF">AAE02nite_11820</name>
</gene>
<dbReference type="SUPFAM" id="SSF52172">
    <property type="entry name" value="CheY-like"/>
    <property type="match status" value="1"/>
</dbReference>
<dbReference type="Pfam" id="PF13188">
    <property type="entry name" value="PAS_8"/>
    <property type="match status" value="1"/>
</dbReference>
<dbReference type="PROSITE" id="PS50113">
    <property type="entry name" value="PAC"/>
    <property type="match status" value="3"/>
</dbReference>
<dbReference type="CDD" id="cd17546">
    <property type="entry name" value="REC_hyHK_CKI1_RcsC-like"/>
    <property type="match status" value="1"/>
</dbReference>
<dbReference type="InterPro" id="IPR001789">
    <property type="entry name" value="Sig_transdc_resp-reg_receiver"/>
</dbReference>
<keyword evidence="6" id="KW-0808">Transferase</keyword>
<dbReference type="Gene3D" id="1.10.287.130">
    <property type="match status" value="1"/>
</dbReference>
<dbReference type="InterPro" id="IPR003594">
    <property type="entry name" value="HATPase_dom"/>
</dbReference>
<keyword evidence="10" id="KW-0067">ATP-binding</keyword>
<dbReference type="Gene3D" id="3.30.450.40">
    <property type="match status" value="1"/>
</dbReference>
<evidence type="ECO:0000256" key="4">
    <source>
        <dbReference type="ARBA" id="ARBA00022475"/>
    </source>
</evidence>
<dbReference type="SMART" id="SM00387">
    <property type="entry name" value="HATPase_c"/>
    <property type="match status" value="1"/>
</dbReference>
<sequence>MRINPVSYPETSVTELAQNLLQLTLQLTDSQQKLLVCAPDGIILTATPNAKKVIGLDMAASANLMSLFAPGDRKNLTNLLLNLPEKKHARYTTTLAGNLRSELTLNFTYIQDYEGRSFVCCTISDKTPNTKTPVAKQIKEENYKEIFENSFESICILDAEGKILELNKAALQLSSYRKEEIINKPISEILDFNAFERSFFRKRLLQALNGNVQKFDSWFKGKNQELITVEIVLTPGYFKGQPVIMASAIDALDRLNAEQNIRLRNDQLEFINFLFSHLGRFKTTEEILLFTLDQLLEKTAIIGGGIYLYQEADHKLNLLSATGTNHLLLNKNPLVALNPGVRGKLNRKAIRESVKLLYQDFEHLLGLKDLVLMPVCSDTGCMGALVLFLHNPKKITFSFTSLIDSIGYELGQYITKHELNQQLSYSESKYQALFDSSADAILLSDGLQIADCNRATQFLTGIPRNKLINRTLPEILGNNNLQEKEEINNYLQEVIQNGGEAKFEWKRKHLELPPLEAEVRFNRILIGGKFYIQTVIRDITELKQFHVARSKEAVLNESISQFREFISKVEMAYISLDCNGHIKYLNQYFEEILGYKAEELVGKDYFELFISEHERAERKAQYLKMVQDRELINHFERDIHSKTGEVKTFLWQRMFEYDADGQISGIISLGKDITDKKLAMEALKDNKSRLQDIFDNAHDLIQNVSTDNRFIFVNKAWQDKLGYDDFDIEKLSLNDIVHPYYKAKLIYQLRNLYKGENVNKIETVFLTKQGKPVHLIGSINCTWQNGKAVATRAILHDITDRIKAERLQKVYYSIANLAISSKDLQSLYGAIHRELSKIIETNNIYIALCNDERTQLNFAYYVDQHKPVHNFESQRPFSNGISEYIINLGKPLYMLREDLIELEEKGILQVKGIMPEVILCSPLMVGERTIGVIAVQDYRKQEAYVSSDIEILHFISNQVALAIERKRNEVQINNQNARLKAIFESGSHLMWSVNREYLFTSFNQNFANFLKENWDTYPELNTHFFDNLILSNSLSVSEHENDLRVWQELYHKAFSGEPCHFELRINTLDNQIRWQEIFLNPIYLEDGSFEEISAMALDITEKKFSELALQENEEKFRSIFESFQDLYYQTSLDGTIILMSPSVTEMLGYSPEEVKGMSAHALYHDLTDRDRLLEKLHQNGRVRNFEATLKGKDNTFKDVLLNSTLVYDSEGNVTGIEGVARDISDIKKIQLELIKAKDLAESALHAKTQFLANMSHELRTPMNGIIGMIDLLFHTINTEEQQEYVDTLRKSSEALLAILNDILDLSKIQAGKLTLNETGIDLHYTLSKLHNLFINRAQQKNLRFNYYITPHTPQFIYTDETRLLQVLSNLTSNAIKFTNSGSVHINVSSISTDGEYNTIMFRVKDSGIGITEENKKLLFTNFTQLDNSSTKSFGGTGLGLAISKQLSELLGGEIDVDSVYGEGSTFWFTIKCKLAENEEDIIKSQQQREETEEVEEFTTTPYVLLVDDNAINQKVAEKLLVRLGCKADIASNGFEAIEQAATNPYDMIFMDIQMPEMDGVTATAEIKKVLGKSCPPIIAMTAYSMKDDADKFLGQGLDDYVSKPIKVSLLHNVIKKWFIEKKNPHAISVVAEPVAVAETEAGDPEIDDAVIDQLRELGGDDFAKQLYDEFAEETEPLLQEAGLEVAAQHYTEILGILHQLKGTSSTLGINLFAEIAKKLEHNIKKKDLTNVNKDFAVLLEHYYKFKKVYPKKFTQY</sequence>
<dbReference type="EC" id="2.7.13.3" evidence="3"/>
<dbReference type="GO" id="GO:0000155">
    <property type="term" value="F:phosphorelay sensor kinase activity"/>
    <property type="evidence" value="ECO:0007669"/>
    <property type="project" value="InterPro"/>
</dbReference>
<evidence type="ECO:0000256" key="12">
    <source>
        <dbReference type="ARBA" id="ARBA00023012"/>
    </source>
</evidence>
<proteinExistence type="predicted"/>
<dbReference type="InterPro" id="IPR003661">
    <property type="entry name" value="HisK_dim/P_dom"/>
</dbReference>
<keyword evidence="5 15" id="KW-0597">Phosphoprotein</keyword>
<name>A0A512AUX9_9BACT</name>
<dbReference type="Proteomes" id="UP000321532">
    <property type="component" value="Unassembled WGS sequence"/>
</dbReference>
<feature type="domain" description="PAC" evidence="19">
    <location>
        <begin position="1183"/>
        <end position="1235"/>
    </location>
</feature>
<dbReference type="InterPro" id="IPR000014">
    <property type="entry name" value="PAS"/>
</dbReference>
<dbReference type="SMART" id="SM00448">
    <property type="entry name" value="REC"/>
    <property type="match status" value="1"/>
</dbReference>
<organism evidence="21 22">
    <name type="scientific">Adhaeribacter aerolatus</name>
    <dbReference type="NCBI Taxonomy" id="670289"/>
    <lineage>
        <taxon>Bacteria</taxon>
        <taxon>Pseudomonadati</taxon>
        <taxon>Bacteroidota</taxon>
        <taxon>Cytophagia</taxon>
        <taxon>Cytophagales</taxon>
        <taxon>Hymenobacteraceae</taxon>
        <taxon>Adhaeribacter</taxon>
    </lineage>
</organism>
<accession>A0A512AUX9</accession>
<dbReference type="PROSITE" id="PS50894">
    <property type="entry name" value="HPT"/>
    <property type="match status" value="1"/>
</dbReference>
<dbReference type="Pfam" id="PF01627">
    <property type="entry name" value="Hpt"/>
    <property type="match status" value="1"/>
</dbReference>
<keyword evidence="9" id="KW-0418">Kinase</keyword>
<dbReference type="PROSITE" id="PS50112">
    <property type="entry name" value="PAS"/>
    <property type="match status" value="4"/>
</dbReference>